<dbReference type="SUPFAM" id="SSF57756">
    <property type="entry name" value="Retrovirus zinc finger-like domains"/>
    <property type="match status" value="1"/>
</dbReference>
<dbReference type="Gene3D" id="3.30.70.270">
    <property type="match status" value="2"/>
</dbReference>
<evidence type="ECO:0000313" key="22">
    <source>
        <dbReference type="WormBase" id="SRAE_1000163800"/>
    </source>
</evidence>
<dbReference type="Proteomes" id="UP000035682">
    <property type="component" value="Unplaced"/>
</dbReference>
<evidence type="ECO:0000313" key="26">
    <source>
        <dbReference type="WormBase" id="SRAE_X000135800"/>
    </source>
</evidence>
<dbReference type="EMBL" id="LN609396">
    <property type="protein sequence ID" value="CEF59611.1"/>
    <property type="molecule type" value="Genomic_DNA"/>
</dbReference>
<dbReference type="InterPro" id="IPR001584">
    <property type="entry name" value="Integrase_cat-core"/>
</dbReference>
<evidence type="ECO:0000256" key="4">
    <source>
        <dbReference type="ARBA" id="ARBA00022695"/>
    </source>
</evidence>
<dbReference type="WBParaSite" id="SRAE_1000163900.1">
    <property type="protein sequence ID" value="SRAE_1000163900.1"/>
    <property type="gene ID" value="WBGene00258247"/>
</dbReference>
<dbReference type="FunFam" id="3.30.70.270:FF:000020">
    <property type="entry name" value="Transposon Tf2-6 polyprotein-like Protein"/>
    <property type="match status" value="1"/>
</dbReference>
<dbReference type="GO" id="GO:0019899">
    <property type="term" value="F:enzyme binding"/>
    <property type="evidence" value="ECO:0007669"/>
    <property type="project" value="UniProtKB-ARBA"/>
</dbReference>
<dbReference type="WBParaSite" id="SRAE_X000135700.1">
    <property type="protein sequence ID" value="SRAE_X000135700.1"/>
    <property type="gene ID" value="WBGene00266925"/>
</dbReference>
<keyword evidence="10" id="KW-0479">Metal-binding</keyword>
<evidence type="ECO:0000256" key="10">
    <source>
        <dbReference type="PROSITE-ProRule" id="PRU00047"/>
    </source>
</evidence>
<dbReference type="GO" id="GO:0004190">
    <property type="term" value="F:aspartic-type endopeptidase activity"/>
    <property type="evidence" value="ECO:0007669"/>
    <property type="project" value="UniProtKB-KW"/>
</dbReference>
<dbReference type="WBParaSite" id="SRAE_X000135600.1">
    <property type="protein sequence ID" value="SRAE_X000135600.1"/>
    <property type="gene ID" value="WBGene00266924"/>
</dbReference>
<accession>A0A090KWH6</accession>
<reference evidence="20 21" key="3">
    <citation type="submission" date="2020-12" db="UniProtKB">
        <authorList>
            <consortium name="WormBaseParasite"/>
        </authorList>
    </citation>
    <scope>IDENTIFICATION</scope>
</reference>
<evidence type="ECO:0000313" key="15">
    <source>
        <dbReference type="EMBL" id="CEF59611.1"/>
    </source>
</evidence>
<dbReference type="InterPro" id="IPR050951">
    <property type="entry name" value="Retrovirus_Pol_polyprotein"/>
</dbReference>
<evidence type="ECO:0000313" key="18">
    <source>
        <dbReference type="EMBL" id="CEF63377.1"/>
    </source>
</evidence>
<evidence type="ECO:0000313" key="14">
    <source>
        <dbReference type="EMBL" id="CEF59610.1"/>
    </source>
</evidence>
<evidence type="ECO:0000313" key="25">
    <source>
        <dbReference type="WormBase" id="SRAE_X000135700"/>
    </source>
</evidence>
<feature type="domain" description="Integrase catalytic" evidence="13">
    <location>
        <begin position="1211"/>
        <end position="1367"/>
    </location>
</feature>
<dbReference type="Pfam" id="PF00098">
    <property type="entry name" value="zf-CCHC"/>
    <property type="match status" value="2"/>
</dbReference>
<dbReference type="InterPro" id="IPR043502">
    <property type="entry name" value="DNA/RNA_pol_sf"/>
</dbReference>
<dbReference type="WormBase" id="SRAE_X000135600">
    <property type="protein sequence ID" value="SRP03634"/>
    <property type="gene ID" value="WBGene00266924"/>
</dbReference>
<dbReference type="PROSITE" id="PS50878">
    <property type="entry name" value="RT_POL"/>
    <property type="match status" value="1"/>
</dbReference>
<feature type="domain" description="Reverse transcriptase" evidence="12">
    <location>
        <begin position="611"/>
        <end position="787"/>
    </location>
</feature>
<evidence type="ECO:0000256" key="1">
    <source>
        <dbReference type="ARBA" id="ARBA00012493"/>
    </source>
</evidence>
<dbReference type="CTD" id="36375741"/>
<evidence type="ECO:0000256" key="9">
    <source>
        <dbReference type="ARBA" id="ARBA00023268"/>
    </source>
</evidence>
<dbReference type="STRING" id="34506.A0A090KWH6"/>
<evidence type="ECO:0000259" key="11">
    <source>
        <dbReference type="PROSITE" id="PS50158"/>
    </source>
</evidence>
<dbReference type="WBParaSite" id="SRAE_1000163800.1">
    <property type="protein sequence ID" value="SRAE_1000163800.1"/>
    <property type="gene ID" value="WBGene00258246"/>
</dbReference>
<feature type="domain" description="CCHC-type" evidence="11">
    <location>
        <begin position="347"/>
        <end position="362"/>
    </location>
</feature>
<dbReference type="GO" id="GO:0015074">
    <property type="term" value="P:DNA integration"/>
    <property type="evidence" value="ECO:0007669"/>
    <property type="project" value="InterPro"/>
</dbReference>
<keyword evidence="2" id="KW-0645">Protease</keyword>
<dbReference type="GO" id="GO:0006508">
    <property type="term" value="P:proteolysis"/>
    <property type="evidence" value="ECO:0007669"/>
    <property type="project" value="UniProtKB-KW"/>
</dbReference>
<dbReference type="Gene3D" id="3.10.10.10">
    <property type="entry name" value="HIV Type 1 Reverse Transcriptase, subunit A, domain 1"/>
    <property type="match status" value="1"/>
</dbReference>
<dbReference type="PROSITE" id="PS50158">
    <property type="entry name" value="ZF_CCHC"/>
    <property type="match status" value="1"/>
</dbReference>
<dbReference type="WormBase" id="SRAE_X000135800">
    <property type="protein sequence ID" value="SRP03634"/>
    <property type="gene ID" value="WBGene00266926"/>
</dbReference>
<dbReference type="GeneID" id="36375741"/>
<keyword evidence="10" id="KW-0863">Zinc-finger</keyword>
<keyword evidence="10" id="KW-0862">Zinc</keyword>
<dbReference type="WormBase" id="SRAE_X000135700">
    <property type="protein sequence ID" value="SRP03634"/>
    <property type="gene ID" value="WBGene00266925"/>
</dbReference>
<dbReference type="Gene3D" id="1.10.340.70">
    <property type="match status" value="1"/>
</dbReference>
<keyword evidence="8" id="KW-0238">DNA-binding</keyword>
<keyword evidence="9" id="KW-0511">Multifunctional enzyme</keyword>
<keyword evidence="7" id="KW-0378">Hydrolase</keyword>
<organism evidence="16">
    <name type="scientific">Strongyloides ratti</name>
    <name type="common">Parasitic roundworm</name>
    <dbReference type="NCBI Taxonomy" id="34506"/>
    <lineage>
        <taxon>Eukaryota</taxon>
        <taxon>Metazoa</taxon>
        <taxon>Ecdysozoa</taxon>
        <taxon>Nematoda</taxon>
        <taxon>Chromadorea</taxon>
        <taxon>Rhabditida</taxon>
        <taxon>Tylenchina</taxon>
        <taxon>Panagrolaimomorpha</taxon>
        <taxon>Strongyloidoidea</taxon>
        <taxon>Strongyloididae</taxon>
        <taxon>Strongyloides</taxon>
    </lineage>
</organism>
<keyword evidence="4" id="KW-0548">Nucleotidyltransferase</keyword>
<keyword evidence="19" id="KW-1185">Reference proteome</keyword>
<evidence type="ECO:0000313" key="17">
    <source>
        <dbReference type="EMBL" id="CEF63376.1"/>
    </source>
</evidence>
<dbReference type="InterPro" id="IPR036397">
    <property type="entry name" value="RNaseH_sf"/>
</dbReference>
<dbReference type="OrthoDB" id="5868531at2759"/>
<keyword evidence="6" id="KW-0064">Aspartyl protease</keyword>
<dbReference type="EMBL" id="LN609528">
    <property type="protein sequence ID" value="CEF63377.1"/>
    <property type="molecule type" value="Genomic_DNA"/>
</dbReference>
<dbReference type="Gene3D" id="3.30.420.10">
    <property type="entry name" value="Ribonuclease H-like superfamily/Ribonuclease H"/>
    <property type="match status" value="1"/>
</dbReference>
<keyword evidence="3" id="KW-0808">Transferase</keyword>
<dbReference type="CDD" id="cd01647">
    <property type="entry name" value="RT_LTR"/>
    <property type="match status" value="1"/>
</dbReference>
<dbReference type="Gene3D" id="2.40.70.10">
    <property type="entry name" value="Acid Proteases"/>
    <property type="match status" value="1"/>
</dbReference>
<dbReference type="CDD" id="cd00303">
    <property type="entry name" value="retropepsin_like"/>
    <property type="match status" value="1"/>
</dbReference>
<dbReference type="WBParaSite" id="SRAE_X000135800.1">
    <property type="protein sequence ID" value="SRAE_X000135800.1"/>
    <property type="gene ID" value="WBGene00266926"/>
</dbReference>
<reference evidence="17 19" key="1">
    <citation type="submission" date="2014-09" db="EMBL/GenBank/DDBJ databases">
        <authorList>
            <person name="Martin A.A."/>
        </authorList>
    </citation>
    <scope>NUCLEOTIDE SEQUENCE</scope>
    <source>
        <strain evidence="19">ED321</strain>
        <strain evidence="17">ED321 Heterogonic</strain>
    </source>
</reference>
<evidence type="ECO:0000313" key="24">
    <source>
        <dbReference type="WormBase" id="SRAE_X000135600"/>
    </source>
</evidence>
<dbReference type="SUPFAM" id="SSF50630">
    <property type="entry name" value="Acid proteases"/>
    <property type="match status" value="1"/>
</dbReference>
<dbReference type="Pfam" id="PF00078">
    <property type="entry name" value="RVT_1"/>
    <property type="match status" value="1"/>
</dbReference>
<reference evidence="16" key="2">
    <citation type="submission" date="2014-09" db="EMBL/GenBank/DDBJ databases">
        <authorList>
            <person name="Aslett A.Martin."/>
        </authorList>
    </citation>
    <scope>NUCLEOTIDE SEQUENCE</scope>
    <source>
        <strain evidence="16">ED321 Heterogonic</strain>
    </source>
</reference>
<dbReference type="EC" id="2.7.7.49" evidence="1"/>
<dbReference type="EMBL" id="LN609528">
    <property type="protein sequence ID" value="CEF63376.1"/>
    <property type="molecule type" value="Genomic_DNA"/>
</dbReference>
<dbReference type="GO" id="GO:0004519">
    <property type="term" value="F:endonuclease activity"/>
    <property type="evidence" value="ECO:0007669"/>
    <property type="project" value="UniProtKB-KW"/>
</dbReference>
<name>A0A090KWH6_STRRB</name>
<dbReference type="InterPro" id="IPR041577">
    <property type="entry name" value="RT_RNaseH_2"/>
</dbReference>
<evidence type="ECO:0000313" key="21">
    <source>
        <dbReference type="WBParaSite" id="SRAE_1000163900.1"/>
    </source>
</evidence>
<dbReference type="SUPFAM" id="SSF56672">
    <property type="entry name" value="DNA/RNA polymerases"/>
    <property type="match status" value="1"/>
</dbReference>
<sequence length="1543" mass="175992">MSKEFLLIELEAILEVCESGELVSKKQLQQLINSVTGIEKLTSKGKKKLVEQLVQESLMNIGSSVSQGKNSRGFSNLDIGSEEVLLEESNLGDLSSVTFRELRSNRNKESEDSSGSFGSTELDRRMYSSRGKMSLLKELNKYDCMEGTPISVHLQMLEEVFILEDIEDDRKKCSFLMLTVDLILRNYLDGLKNDIKCDWEELSNHLKERYPGDISVFSAKSRLKTVRIDMSANGFRKSALEMVKLYRIAYPKREDDEIMDKLQELCASSITIWNLLQNSQGKDLMQTITHIESILVSENKRMNLVKGRNGGNNGSGGSKVVCYLCKEMGHKAFNCKKGAKPESVINCFKCGQKGHYANKCTSMESKGSTGNTINAVSTDGANLDVKNKKCLGKRKENKYSDCELIKCDVMYDMKHKLKVMVDTGSVINMISPRAVERCGLVLQSTSFNICGIGGQKCLKAVTTIELMDETLEVYVGDIPVMDVDVLIGVDAVLNIGFDKLYNLSSRVKKVEESAMILNISEVVENSRVLEVDKNISSKNQEYSNDEILSMLMDKNPDVMEAISFGKNDIGKFKENVEEFEIDWKKASTEFIPYKFPEKLRDEAEKLIQELLETKTIIQGPAKLLHNVICVRKRNGELRACVDMRYSNKYMDKCQFPIPHLEQFLYKTRGFKYYSVLDLPSAYHQFYLAENQRNLLGIFFRGKTYAYQTLPQGCKNSPMFMQMKLSSLLDEDIIAWYYDDGIICSNNFEEHLEKLSIVLKKMVSVGLKISHSKSIFCAKSVDFLGNHLAEGLVITDGAKRTINSIKEPKTVSDVRALLGNLGFYSKYVPNYAKILYPVTQLLKKDVSFNWNTDCVEALKKIKKLVCSDVVLSRIQLNLPLIIQSDACERGYGVAVFQESSEGIRKPVLFWSMKRPHAIKYRNSVYLEGHSIICFIRKHYHLLLGMEILIETDNKPLSQAMTNQSLHPQLSAWAQELSFFQIVWKYIPKRENDIADILSRVEKSNEPTLEPNEVESLSLIQGGVSMLERVDDEVGLEVDGKNASELHGYESLNVILERNMKDELNVMNSSNDVFKEGKNSKFLLNENEEMKLLGNRNGFVGSITAIELKEQQRKWVDKHKPNNLVKRKNSDYWGIIDKEGKWIPLLTEELIDREARLLHSFGHFNWKKIAEIIKHRAYHPNLFKVVEMAVKNCEVCQKCNVKCKKIIKTNWCSYMLPRENYSADIMGPREGKYIIHIIDAATSFWMCAIISNCDGERIMMEVLKLCWRYGFPSTWRTDNAPYWNLTSKKLKECNCEVQTSNAYHHEGNTLAENAIGNLQHIMRKLLTEQIKNVQSIPLPLEEIVEWSVIFHNGVGIEGESPSELFLGHKLRIPSIFEEHSLNEVGTDMSRDVELLRLECLSKRSSKNMLNKIDRESKLSSKNGNMERVTQLSENYKNMNNNGSYLDELSGEKEIVRETVERGTSPMLENNKDSNEFFKVGDQVLASANWKKLQAKWEGPYLIQEINGSTAILTRPLIRGKRGRPPKTVVSRNLVQLKKFQEGDMF</sequence>
<dbReference type="GO" id="GO:0008270">
    <property type="term" value="F:zinc ion binding"/>
    <property type="evidence" value="ECO:0007669"/>
    <property type="project" value="UniProtKB-KW"/>
</dbReference>
<keyword evidence="16" id="KW-0695">RNA-directed DNA polymerase</keyword>
<evidence type="ECO:0000259" key="12">
    <source>
        <dbReference type="PROSITE" id="PS50878"/>
    </source>
</evidence>
<evidence type="ECO:0000256" key="2">
    <source>
        <dbReference type="ARBA" id="ARBA00022670"/>
    </source>
</evidence>
<dbReference type="GO" id="GO:0042575">
    <property type="term" value="C:DNA polymerase complex"/>
    <property type="evidence" value="ECO:0007669"/>
    <property type="project" value="UniProtKB-ARBA"/>
</dbReference>
<evidence type="ECO:0000256" key="6">
    <source>
        <dbReference type="ARBA" id="ARBA00022750"/>
    </source>
</evidence>
<evidence type="ECO:0000313" key="19">
    <source>
        <dbReference type="Proteomes" id="UP000035682"/>
    </source>
</evidence>
<gene>
    <name evidence="17 22" type="ORF">SRAE_1000163800</name>
    <name evidence="18 23" type="ORF">SRAE_1000163900</name>
    <name evidence="14 24" type="ORF">SRAE_X000135600</name>
    <name evidence="15 25" type="ORF">SRAE_X000135700</name>
    <name evidence="20 26" type="ORF">SRAE_X000135800</name>
</gene>
<evidence type="ECO:0000256" key="5">
    <source>
        <dbReference type="ARBA" id="ARBA00022722"/>
    </source>
</evidence>
<dbReference type="SUPFAM" id="SSF53098">
    <property type="entry name" value="Ribonuclease H-like"/>
    <property type="match status" value="1"/>
</dbReference>
<protein>
    <recommendedName>
        <fullName evidence="1">RNA-directed DNA polymerase</fullName>
        <ecNumber evidence="1">2.7.7.49</ecNumber>
    </recommendedName>
</protein>
<dbReference type="InterPro" id="IPR012337">
    <property type="entry name" value="RNaseH-like_sf"/>
</dbReference>
<evidence type="ECO:0000256" key="8">
    <source>
        <dbReference type="ARBA" id="ARBA00023125"/>
    </source>
</evidence>
<evidence type="ECO:0000256" key="7">
    <source>
        <dbReference type="ARBA" id="ARBA00022759"/>
    </source>
</evidence>
<dbReference type="InterPro" id="IPR041588">
    <property type="entry name" value="Integrase_H2C2"/>
</dbReference>
<dbReference type="SMART" id="SM00343">
    <property type="entry name" value="ZnF_C2HC"/>
    <property type="match status" value="2"/>
</dbReference>
<keyword evidence="7" id="KW-0255">Endonuclease</keyword>
<dbReference type="PANTHER" id="PTHR37984:SF5">
    <property type="entry name" value="PROTEIN NYNRIN-LIKE"/>
    <property type="match status" value="1"/>
</dbReference>
<proteinExistence type="predicted"/>
<evidence type="ECO:0000259" key="13">
    <source>
        <dbReference type="PROSITE" id="PS50994"/>
    </source>
</evidence>
<dbReference type="WormBase" id="SRAE_1000163900">
    <property type="protein sequence ID" value="SRP03634"/>
    <property type="gene ID" value="WBGene00258247"/>
</dbReference>
<evidence type="ECO:0000313" key="23">
    <source>
        <dbReference type="WormBase" id="SRAE_1000163900"/>
    </source>
</evidence>
<dbReference type="Pfam" id="PF17921">
    <property type="entry name" value="Integrase_H2C2"/>
    <property type="match status" value="1"/>
</dbReference>
<dbReference type="Gene3D" id="4.10.60.10">
    <property type="entry name" value="Zinc finger, CCHC-type"/>
    <property type="match status" value="1"/>
</dbReference>
<evidence type="ECO:0000313" key="20">
    <source>
        <dbReference type="WBParaSite" id="SRAE_1000163800.1"/>
    </source>
</evidence>
<dbReference type="InterPro" id="IPR036875">
    <property type="entry name" value="Znf_CCHC_sf"/>
</dbReference>
<evidence type="ECO:0000256" key="3">
    <source>
        <dbReference type="ARBA" id="ARBA00022679"/>
    </source>
</evidence>
<dbReference type="RefSeq" id="XP_024502578.1">
    <property type="nucleotide sequence ID" value="XM_024648618.1"/>
</dbReference>
<dbReference type="GO" id="GO:0003964">
    <property type="term" value="F:RNA-directed DNA polymerase activity"/>
    <property type="evidence" value="ECO:0007669"/>
    <property type="project" value="UniProtKB-KW"/>
</dbReference>
<dbReference type="Pfam" id="PF17919">
    <property type="entry name" value="RT_RNaseH_2"/>
    <property type="match status" value="1"/>
</dbReference>
<dbReference type="PANTHER" id="PTHR37984">
    <property type="entry name" value="PROTEIN CBG26694"/>
    <property type="match status" value="1"/>
</dbReference>
<dbReference type="InterPro" id="IPR001878">
    <property type="entry name" value="Znf_CCHC"/>
</dbReference>
<dbReference type="InterPro" id="IPR000477">
    <property type="entry name" value="RT_dom"/>
</dbReference>
<evidence type="ECO:0000313" key="16">
    <source>
        <dbReference type="EMBL" id="CEF59612.1"/>
    </source>
</evidence>
<dbReference type="EMBL" id="LN609396">
    <property type="protein sequence ID" value="CEF59612.1"/>
    <property type="molecule type" value="Genomic_DNA"/>
</dbReference>
<dbReference type="EMBL" id="LN609396">
    <property type="protein sequence ID" value="CEF59610.1"/>
    <property type="molecule type" value="Genomic_DNA"/>
</dbReference>
<dbReference type="PROSITE" id="PS50994">
    <property type="entry name" value="INTEGRASE"/>
    <property type="match status" value="1"/>
</dbReference>
<dbReference type="WormBase" id="SRAE_1000163800">
    <property type="protein sequence ID" value="SRP03634"/>
    <property type="gene ID" value="WBGene00258246"/>
</dbReference>
<keyword evidence="5" id="KW-0540">Nuclease</keyword>
<dbReference type="GO" id="GO:0003677">
    <property type="term" value="F:DNA binding"/>
    <property type="evidence" value="ECO:0007669"/>
    <property type="project" value="UniProtKB-KW"/>
</dbReference>
<dbReference type="InterPro" id="IPR021109">
    <property type="entry name" value="Peptidase_aspartic_dom_sf"/>
</dbReference>
<dbReference type="InterPro" id="IPR043128">
    <property type="entry name" value="Rev_trsase/Diguanyl_cyclase"/>
</dbReference>